<gene>
    <name evidence="2" type="ORF">ODALV1_LOCUS26865</name>
</gene>
<evidence type="ECO:0000313" key="2">
    <source>
        <dbReference type="EMBL" id="CAL8137320.1"/>
    </source>
</evidence>
<name>A0ABP1RW88_9HEXA</name>
<accession>A0ABP1RW88</accession>
<reference evidence="2 3" key="1">
    <citation type="submission" date="2024-08" db="EMBL/GenBank/DDBJ databases">
        <authorList>
            <person name="Cucini C."/>
            <person name="Frati F."/>
        </authorList>
    </citation>
    <scope>NUCLEOTIDE SEQUENCE [LARGE SCALE GENOMIC DNA]</scope>
</reference>
<feature type="region of interest" description="Disordered" evidence="1">
    <location>
        <begin position="1"/>
        <end position="49"/>
    </location>
</feature>
<proteinExistence type="predicted"/>
<protein>
    <recommendedName>
        <fullName evidence="4">C2H2-type domain-containing protein</fullName>
    </recommendedName>
</protein>
<dbReference type="EMBL" id="CAXLJM020000117">
    <property type="protein sequence ID" value="CAL8137320.1"/>
    <property type="molecule type" value="Genomic_DNA"/>
</dbReference>
<organism evidence="2 3">
    <name type="scientific">Orchesella dallaii</name>
    <dbReference type="NCBI Taxonomy" id="48710"/>
    <lineage>
        <taxon>Eukaryota</taxon>
        <taxon>Metazoa</taxon>
        <taxon>Ecdysozoa</taxon>
        <taxon>Arthropoda</taxon>
        <taxon>Hexapoda</taxon>
        <taxon>Collembola</taxon>
        <taxon>Entomobryomorpha</taxon>
        <taxon>Entomobryoidea</taxon>
        <taxon>Orchesellidae</taxon>
        <taxon>Orchesellinae</taxon>
        <taxon>Orchesella</taxon>
    </lineage>
</organism>
<sequence>MVKTRGKKDAEQGTSGGSQGGDRHLFNIKRKHAKTLQRKKEETRPKQRAKRSIKKWLKCDICPRRYFHGWAAIKRHKETYHCLPALFQNGYIEVFEEKTFSVNLGVRVKKVKIEKKMMNLKTGNFTRKNWTDALKTSIRYIIEKENVVRGASMTEIEYVLMLMYFKNFDYFRQKASAQLQRLIRKGIVGQRPDTDGYPLYFLVDEGEPNGPPVTKAVLQPEDADDDSDD</sequence>
<dbReference type="Proteomes" id="UP001642540">
    <property type="component" value="Unassembled WGS sequence"/>
</dbReference>
<evidence type="ECO:0000313" key="3">
    <source>
        <dbReference type="Proteomes" id="UP001642540"/>
    </source>
</evidence>
<feature type="region of interest" description="Disordered" evidence="1">
    <location>
        <begin position="206"/>
        <end position="229"/>
    </location>
</feature>
<feature type="compositionally biased region" description="Basic residues" evidence="1">
    <location>
        <begin position="26"/>
        <end position="37"/>
    </location>
</feature>
<keyword evidence="3" id="KW-1185">Reference proteome</keyword>
<comment type="caution">
    <text evidence="2">The sequence shown here is derived from an EMBL/GenBank/DDBJ whole genome shotgun (WGS) entry which is preliminary data.</text>
</comment>
<evidence type="ECO:0000256" key="1">
    <source>
        <dbReference type="SAM" id="MobiDB-lite"/>
    </source>
</evidence>
<evidence type="ECO:0008006" key="4">
    <source>
        <dbReference type="Google" id="ProtNLM"/>
    </source>
</evidence>